<evidence type="ECO:0000256" key="5">
    <source>
        <dbReference type="ARBA" id="ARBA00022729"/>
    </source>
</evidence>
<evidence type="ECO:0000256" key="8">
    <source>
        <dbReference type="ARBA" id="ARBA00043962"/>
    </source>
</evidence>
<keyword evidence="5 9" id="KW-0732">Signal</keyword>
<comment type="caution">
    <text evidence="11">The sequence shown here is derived from an EMBL/GenBank/DDBJ whole genome shotgun (WGS) entry which is preliminary data.</text>
</comment>
<feature type="chain" id="PRO_5045003456" description="Peptide hydrolase" evidence="9">
    <location>
        <begin position="24"/>
        <end position="371"/>
    </location>
</feature>
<keyword evidence="7 9" id="KW-0862">Zinc</keyword>
<evidence type="ECO:0000256" key="9">
    <source>
        <dbReference type="RuleBase" id="RU361240"/>
    </source>
</evidence>
<feature type="domain" description="Peptidase M28" evidence="10">
    <location>
        <begin position="161"/>
        <end position="362"/>
    </location>
</feature>
<dbReference type="EMBL" id="JASJQH010007293">
    <property type="protein sequence ID" value="KAK9711280.1"/>
    <property type="molecule type" value="Genomic_DNA"/>
</dbReference>
<organism evidence="11 12">
    <name type="scientific">Basidiobolus ranarum</name>
    <dbReference type="NCBI Taxonomy" id="34480"/>
    <lineage>
        <taxon>Eukaryota</taxon>
        <taxon>Fungi</taxon>
        <taxon>Fungi incertae sedis</taxon>
        <taxon>Zoopagomycota</taxon>
        <taxon>Entomophthoromycotina</taxon>
        <taxon>Basidiobolomycetes</taxon>
        <taxon>Basidiobolales</taxon>
        <taxon>Basidiobolaceae</taxon>
        <taxon>Basidiobolus</taxon>
    </lineage>
</organism>
<evidence type="ECO:0000256" key="6">
    <source>
        <dbReference type="ARBA" id="ARBA00022801"/>
    </source>
</evidence>
<gene>
    <name evidence="11" type="ORF">K7432_007947</name>
</gene>
<name>A0ABR2VZK2_9FUNG</name>
<dbReference type="CDD" id="cd03879">
    <property type="entry name" value="M28_AAP"/>
    <property type="match status" value="1"/>
</dbReference>
<dbReference type="Pfam" id="PF04389">
    <property type="entry name" value="Peptidase_M28"/>
    <property type="match status" value="1"/>
</dbReference>
<evidence type="ECO:0000256" key="4">
    <source>
        <dbReference type="ARBA" id="ARBA00022723"/>
    </source>
</evidence>
<dbReference type="InterPro" id="IPR007484">
    <property type="entry name" value="Peptidase_M28"/>
</dbReference>
<keyword evidence="4 9" id="KW-0479">Metal-binding</keyword>
<dbReference type="Proteomes" id="UP001479436">
    <property type="component" value="Unassembled WGS sequence"/>
</dbReference>
<dbReference type="InterPro" id="IPR045175">
    <property type="entry name" value="M28_fam"/>
</dbReference>
<dbReference type="Gene3D" id="3.40.630.10">
    <property type="entry name" value="Zn peptidases"/>
    <property type="match status" value="1"/>
</dbReference>
<comment type="similarity">
    <text evidence="8">Belongs to the peptidase M28 family. M28E subfamily.</text>
</comment>
<evidence type="ECO:0000259" key="10">
    <source>
        <dbReference type="Pfam" id="PF04389"/>
    </source>
</evidence>
<keyword evidence="3 9" id="KW-0645">Protease</keyword>
<evidence type="ECO:0000256" key="7">
    <source>
        <dbReference type="ARBA" id="ARBA00022833"/>
    </source>
</evidence>
<protein>
    <recommendedName>
        <fullName evidence="9">Peptide hydrolase</fullName>
        <ecNumber evidence="9">3.4.-.-</ecNumber>
    </recommendedName>
</protein>
<evidence type="ECO:0000313" key="12">
    <source>
        <dbReference type="Proteomes" id="UP001479436"/>
    </source>
</evidence>
<keyword evidence="12" id="KW-1185">Reference proteome</keyword>
<feature type="signal peptide" evidence="9">
    <location>
        <begin position="1"/>
        <end position="23"/>
    </location>
</feature>
<evidence type="ECO:0000256" key="3">
    <source>
        <dbReference type="ARBA" id="ARBA00022670"/>
    </source>
</evidence>
<keyword evidence="6 9" id="KW-0378">Hydrolase</keyword>
<sequence length="371" mass="41755">MVNLSRFLATSVILLPLSAIAYQRPFVNNVQELRLIQTSDDSPARWLSETDVNQLIRMGIRFMDITENQDISTLEAPARFDVPRKPTSQKQVKSLISQLQTEPMKQALTKFTSFKTRYYKSDTGVASSKWLFGQIQDIIDSNGSINATARFFKHSWPQSSIIARFEGTEKGHDETVILSAHQDSINQWLPWFGRSPGADDDGSGTVTVLEAFRVLVKNGFAPKRPVEFHWYAAEEAGLLGSQAVAREYRRQGRKVVGNLHSDMTGYPGTDNPVYGIGMDNIDPELANFVKKLVEQYATIPWKEMKCGYACSDHASWFKAGYRSSFNYESDNLESNPNIHTTADTVDTINFEHCLQFAKVVVGFAVEMSKVK</sequence>
<evidence type="ECO:0000256" key="2">
    <source>
        <dbReference type="ARBA" id="ARBA00022438"/>
    </source>
</evidence>
<keyword evidence="2" id="KW-0031">Aminopeptidase</keyword>
<dbReference type="PANTHER" id="PTHR12147">
    <property type="entry name" value="METALLOPEPTIDASE M28 FAMILY MEMBER"/>
    <property type="match status" value="1"/>
</dbReference>
<reference evidence="11 12" key="1">
    <citation type="submission" date="2023-04" db="EMBL/GenBank/DDBJ databases">
        <title>Genome of Basidiobolus ranarum AG-B5.</title>
        <authorList>
            <person name="Stajich J.E."/>
            <person name="Carter-House D."/>
            <person name="Gryganskyi A."/>
        </authorList>
    </citation>
    <scope>NUCLEOTIDE SEQUENCE [LARGE SCALE GENOMIC DNA]</scope>
    <source>
        <strain evidence="11 12">AG-B5</strain>
    </source>
</reference>
<dbReference type="PANTHER" id="PTHR12147:SF56">
    <property type="entry name" value="AMINOPEPTIDASE YDR415C-RELATED"/>
    <property type="match status" value="1"/>
</dbReference>
<dbReference type="SUPFAM" id="SSF53187">
    <property type="entry name" value="Zn-dependent exopeptidases"/>
    <property type="match status" value="1"/>
</dbReference>
<dbReference type="EC" id="3.4.-.-" evidence="9"/>
<accession>A0ABR2VZK2</accession>
<proteinExistence type="inferred from homology"/>
<evidence type="ECO:0000256" key="1">
    <source>
        <dbReference type="ARBA" id="ARBA00001947"/>
    </source>
</evidence>
<evidence type="ECO:0000313" key="11">
    <source>
        <dbReference type="EMBL" id="KAK9711280.1"/>
    </source>
</evidence>
<comment type="cofactor">
    <cofactor evidence="1">
        <name>Zn(2+)</name>
        <dbReference type="ChEBI" id="CHEBI:29105"/>
    </cofactor>
</comment>